<feature type="compositionally biased region" description="Basic and acidic residues" evidence="1">
    <location>
        <begin position="23"/>
        <end position="32"/>
    </location>
</feature>
<feature type="region of interest" description="Disordered" evidence="1">
    <location>
        <begin position="218"/>
        <end position="237"/>
    </location>
</feature>
<organism evidence="3 4">
    <name type="scientific">Pseudocercospora musae</name>
    <dbReference type="NCBI Taxonomy" id="113226"/>
    <lineage>
        <taxon>Eukaryota</taxon>
        <taxon>Fungi</taxon>
        <taxon>Dikarya</taxon>
        <taxon>Ascomycota</taxon>
        <taxon>Pezizomycotina</taxon>
        <taxon>Dothideomycetes</taxon>
        <taxon>Dothideomycetidae</taxon>
        <taxon>Mycosphaerellales</taxon>
        <taxon>Mycosphaerellaceae</taxon>
        <taxon>Pseudocercospora</taxon>
    </lineage>
</organism>
<dbReference type="Proteomes" id="UP000073492">
    <property type="component" value="Unassembled WGS sequence"/>
</dbReference>
<evidence type="ECO:0000313" key="3">
    <source>
        <dbReference type="EMBL" id="KXT12816.1"/>
    </source>
</evidence>
<proteinExistence type="predicted"/>
<dbReference type="SUPFAM" id="SSF81383">
    <property type="entry name" value="F-box domain"/>
    <property type="match status" value="1"/>
</dbReference>
<dbReference type="Pfam" id="PF00646">
    <property type="entry name" value="F-box"/>
    <property type="match status" value="1"/>
</dbReference>
<feature type="region of interest" description="Disordered" evidence="1">
    <location>
        <begin position="1"/>
        <end position="67"/>
    </location>
</feature>
<accession>A0A139IDY1</accession>
<dbReference type="SMART" id="SM00256">
    <property type="entry name" value="FBOX"/>
    <property type="match status" value="1"/>
</dbReference>
<feature type="domain" description="F-box" evidence="2">
    <location>
        <begin position="104"/>
        <end position="144"/>
    </location>
</feature>
<name>A0A139IDY1_9PEZI</name>
<gene>
    <name evidence="3" type="ORF">AC579_1815</name>
</gene>
<keyword evidence="4" id="KW-1185">Reference proteome</keyword>
<comment type="caution">
    <text evidence="3">The sequence shown here is derived from an EMBL/GenBank/DDBJ whole genome shotgun (WGS) entry which is preliminary data.</text>
</comment>
<protein>
    <recommendedName>
        <fullName evidence="2">F-box domain-containing protein</fullName>
    </recommendedName>
</protein>
<feature type="compositionally biased region" description="Low complexity" evidence="1">
    <location>
        <begin position="7"/>
        <end position="22"/>
    </location>
</feature>
<dbReference type="EMBL" id="LFZO01000139">
    <property type="protein sequence ID" value="KXT12816.1"/>
    <property type="molecule type" value="Genomic_DNA"/>
</dbReference>
<sequence length="345" mass="38484">MDRLEHSTNSLSLASSPSPTSTDAHRRERRFSDVATDSASAAAVLRGSNQVGPRCLPNPDEHQHQRLSPFPWNEKEEEEQPSLPIPVEPHTCQTLTCSVAQVFLTPELLNMILSYLDTTNVITVRHTSRIWSRTVQESPDLRLHLFSRPQWDRPASDYQLLDLKLPGLNIEKGRPVDKGRWIHVSMNAVAARSILPAGRPSRRPRARSIFEGMRGGLGSRTMREGWPSQPPKDPSSPVLQYEDLHITQPPVLGMQAFLIEPEITPEETSESSDEDDIPCACAKLSCDAGITLGFLADTTLSLLMDRRDMKDGEGRSVMFKAIVSFCKPTNSFRQRGTARSVIRIG</sequence>
<evidence type="ECO:0000256" key="1">
    <source>
        <dbReference type="SAM" id="MobiDB-lite"/>
    </source>
</evidence>
<dbReference type="CDD" id="cd09917">
    <property type="entry name" value="F-box_SF"/>
    <property type="match status" value="1"/>
</dbReference>
<dbReference type="OrthoDB" id="15189at2759"/>
<dbReference type="STRING" id="113226.A0A139IDY1"/>
<dbReference type="InterPro" id="IPR001810">
    <property type="entry name" value="F-box_dom"/>
</dbReference>
<dbReference type="AlphaFoldDB" id="A0A139IDY1"/>
<reference evidence="3 4" key="1">
    <citation type="submission" date="2015-07" db="EMBL/GenBank/DDBJ databases">
        <title>Comparative genomics of the Sigatoka disease complex on banana suggests a link between parallel evolutionary changes in Pseudocercospora fijiensis and Pseudocercospora eumusae and increased virulence on the banana host.</title>
        <authorList>
            <person name="Chang T.-C."/>
            <person name="Salvucci A."/>
            <person name="Crous P.W."/>
            <person name="Stergiopoulos I."/>
        </authorList>
    </citation>
    <scope>NUCLEOTIDE SEQUENCE [LARGE SCALE GENOMIC DNA]</scope>
    <source>
        <strain evidence="3 4">CBS 116634</strain>
    </source>
</reference>
<feature type="compositionally biased region" description="Low complexity" evidence="1">
    <location>
        <begin position="33"/>
        <end position="44"/>
    </location>
</feature>
<evidence type="ECO:0000259" key="2">
    <source>
        <dbReference type="SMART" id="SM00256"/>
    </source>
</evidence>
<dbReference type="InterPro" id="IPR036047">
    <property type="entry name" value="F-box-like_dom_sf"/>
</dbReference>
<evidence type="ECO:0000313" key="4">
    <source>
        <dbReference type="Proteomes" id="UP000073492"/>
    </source>
</evidence>